<name>A0A017HJW9_9RHOB</name>
<feature type="compositionally biased region" description="Basic and acidic residues" evidence="2">
    <location>
        <begin position="346"/>
        <end position="355"/>
    </location>
</feature>
<dbReference type="Gene3D" id="1.10.10.10">
    <property type="entry name" value="Winged helix-like DNA-binding domain superfamily/Winged helix DNA-binding domain"/>
    <property type="match status" value="1"/>
</dbReference>
<keyword evidence="5" id="KW-1185">Reference proteome</keyword>
<dbReference type="STRING" id="442562.Rumeso_04415"/>
<keyword evidence="1" id="KW-0378">Hydrolase</keyword>
<evidence type="ECO:0000256" key="1">
    <source>
        <dbReference type="ARBA" id="ARBA00022801"/>
    </source>
</evidence>
<proteinExistence type="predicted"/>
<dbReference type="Pfam" id="PF00293">
    <property type="entry name" value="NUDIX"/>
    <property type="match status" value="1"/>
</dbReference>
<reference evidence="4 5" key="1">
    <citation type="submission" date="2013-02" db="EMBL/GenBank/DDBJ databases">
        <authorList>
            <person name="Fiebig A."/>
            <person name="Goeker M."/>
            <person name="Klenk H.-P.P."/>
        </authorList>
    </citation>
    <scope>NUCLEOTIDE SEQUENCE [LARGE SCALE GENOMIC DNA]</scope>
    <source>
        <strain evidence="4 5">DSM 19309</strain>
    </source>
</reference>
<evidence type="ECO:0000313" key="4">
    <source>
        <dbReference type="EMBL" id="EYD74044.1"/>
    </source>
</evidence>
<feature type="compositionally biased region" description="Basic and acidic residues" evidence="2">
    <location>
        <begin position="365"/>
        <end position="376"/>
    </location>
</feature>
<feature type="domain" description="Nudix hydrolase" evidence="3">
    <location>
        <begin position="19"/>
        <end position="168"/>
    </location>
</feature>
<accession>A0A017HJW9</accession>
<dbReference type="PANTHER" id="PTHR43736:SF4">
    <property type="entry name" value="SLR1690 PROTEIN"/>
    <property type="match status" value="1"/>
</dbReference>
<protein>
    <recommendedName>
        <fullName evidence="3">Nudix hydrolase domain-containing protein</fullName>
    </recommendedName>
</protein>
<evidence type="ECO:0000313" key="5">
    <source>
        <dbReference type="Proteomes" id="UP000019666"/>
    </source>
</evidence>
<dbReference type="HOGENOM" id="CLU_694232_0_0_5"/>
<evidence type="ECO:0000256" key="2">
    <source>
        <dbReference type="SAM" id="MobiDB-lite"/>
    </source>
</evidence>
<dbReference type="SUPFAM" id="SSF55811">
    <property type="entry name" value="Nudix"/>
    <property type="match status" value="1"/>
</dbReference>
<dbReference type="GO" id="GO:0016787">
    <property type="term" value="F:hydrolase activity"/>
    <property type="evidence" value="ECO:0007669"/>
    <property type="project" value="UniProtKB-KW"/>
</dbReference>
<evidence type="ECO:0000259" key="3">
    <source>
        <dbReference type="PROSITE" id="PS51462"/>
    </source>
</evidence>
<dbReference type="OrthoDB" id="9761969at2"/>
<dbReference type="InterPro" id="IPR000086">
    <property type="entry name" value="NUDIX_hydrolase_dom"/>
</dbReference>
<dbReference type="Gene3D" id="3.90.79.10">
    <property type="entry name" value="Nucleoside Triphosphate Pyrophosphohydrolase"/>
    <property type="match status" value="1"/>
</dbReference>
<organism evidence="4 5">
    <name type="scientific">Rubellimicrobium mesophilum DSM 19309</name>
    <dbReference type="NCBI Taxonomy" id="442562"/>
    <lineage>
        <taxon>Bacteria</taxon>
        <taxon>Pseudomonadati</taxon>
        <taxon>Pseudomonadota</taxon>
        <taxon>Alphaproteobacteria</taxon>
        <taxon>Rhodobacterales</taxon>
        <taxon>Roseobacteraceae</taxon>
        <taxon>Rubellimicrobium</taxon>
    </lineage>
</organism>
<dbReference type="Proteomes" id="UP000019666">
    <property type="component" value="Unassembled WGS sequence"/>
</dbReference>
<dbReference type="PROSITE" id="PS51462">
    <property type="entry name" value="NUDIX"/>
    <property type="match status" value="1"/>
</dbReference>
<dbReference type="RefSeq" id="WP_051521172.1">
    <property type="nucleotide sequence ID" value="NZ_KK088565.1"/>
</dbReference>
<dbReference type="SUPFAM" id="SSF46785">
    <property type="entry name" value="Winged helix' DNA-binding domain"/>
    <property type="match status" value="1"/>
</dbReference>
<gene>
    <name evidence="4" type="ORF">Rumeso_04415</name>
</gene>
<dbReference type="Pfam" id="PF21906">
    <property type="entry name" value="WHD_NrtR"/>
    <property type="match status" value="1"/>
</dbReference>
<feature type="region of interest" description="Disordered" evidence="2">
    <location>
        <begin position="346"/>
        <end position="376"/>
    </location>
</feature>
<dbReference type="PANTHER" id="PTHR43736">
    <property type="entry name" value="ADP-RIBOSE PYROPHOSPHATASE"/>
    <property type="match status" value="1"/>
</dbReference>
<dbReference type="InterPro" id="IPR020476">
    <property type="entry name" value="Nudix_hydrolase"/>
</dbReference>
<dbReference type="PRINTS" id="PR00502">
    <property type="entry name" value="NUDIXFAMILY"/>
</dbReference>
<dbReference type="InterPro" id="IPR036390">
    <property type="entry name" value="WH_DNA-bd_sf"/>
</dbReference>
<comment type="caution">
    <text evidence="4">The sequence shown here is derived from an EMBL/GenBank/DDBJ whole genome shotgun (WGS) entry which is preliminary data.</text>
</comment>
<dbReference type="InterPro" id="IPR015797">
    <property type="entry name" value="NUDIX_hydrolase-like_dom_sf"/>
</dbReference>
<dbReference type="InterPro" id="IPR036388">
    <property type="entry name" value="WH-like_DNA-bd_sf"/>
</dbReference>
<dbReference type="EMBL" id="AOSK01000124">
    <property type="protein sequence ID" value="EYD74044.1"/>
    <property type="molecule type" value="Genomic_DNA"/>
</dbReference>
<dbReference type="CDD" id="cd18873">
    <property type="entry name" value="NUDIX_NadM_like"/>
    <property type="match status" value="1"/>
</dbReference>
<sequence>MSRNDQPDGAEGHLYRFPMVSVATDIVLLNLPRGGGLRVALVRRCPDAEAYADRWALPGGFLKAGEDPDLEACVRRELLEEVGIENPHLELIGVYSAIDRDPRPERVISVAYLSVLLSEEPEVAPITGTDVVEARWVPLPELVDGDYEGVPLAFDHARILADARRLIEDRIPFGRREEGAPELLFAFLPEAFTLGQATEVMTHLKGKVDPSNFRKYLLPFLEPTGASARTSTRSAALYRRRLAAPEPERELPAGLQRLRRIAREAQIRLFDLFLATLTAAPEGEVRLLGRVLTAYARHRDFGVSVSRAPELRITDLGTGRPLIALSWDPRRGALTGTALAEPRELSGVRLPELEPNRSGPHRSRFRAEPGEEGADRLDEALRISRAALVTGGGGDPA</sequence>
<dbReference type="AlphaFoldDB" id="A0A017HJW9"/>
<dbReference type="InterPro" id="IPR054105">
    <property type="entry name" value="WHD_NrtR"/>
</dbReference>